<feature type="domain" description="RNA polymerase sigma-70 region 2" evidence="7">
    <location>
        <begin position="32"/>
        <end position="96"/>
    </location>
</feature>
<dbReference type="InterPro" id="IPR014284">
    <property type="entry name" value="RNA_pol_sigma-70_dom"/>
</dbReference>
<evidence type="ECO:0000313" key="8">
    <source>
        <dbReference type="EMBL" id="KYF88582.1"/>
    </source>
</evidence>
<dbReference type="Gene3D" id="1.10.10.10">
    <property type="entry name" value="Winged helix-like DNA-binding domain superfamily/Winged helix DNA-binding domain"/>
    <property type="match status" value="1"/>
</dbReference>
<evidence type="ECO:0000256" key="5">
    <source>
        <dbReference type="ARBA" id="ARBA00023163"/>
    </source>
</evidence>
<dbReference type="SUPFAM" id="SSF88946">
    <property type="entry name" value="Sigma2 domain of RNA polymerase sigma factors"/>
    <property type="match status" value="1"/>
</dbReference>
<organism evidence="8 9">
    <name type="scientific">Sorangium cellulosum</name>
    <name type="common">Polyangium cellulosum</name>
    <dbReference type="NCBI Taxonomy" id="56"/>
    <lineage>
        <taxon>Bacteria</taxon>
        <taxon>Pseudomonadati</taxon>
        <taxon>Myxococcota</taxon>
        <taxon>Polyangia</taxon>
        <taxon>Polyangiales</taxon>
        <taxon>Polyangiaceae</taxon>
        <taxon>Sorangium</taxon>
    </lineage>
</organism>
<protein>
    <recommendedName>
        <fullName evidence="7">RNA polymerase sigma-70 region 2 domain-containing protein</fullName>
    </recommendedName>
</protein>
<dbReference type="PANTHER" id="PTHR43133">
    <property type="entry name" value="RNA POLYMERASE ECF-TYPE SIGMA FACTO"/>
    <property type="match status" value="1"/>
</dbReference>
<sequence length="216" mass="23682">MELLPLPPRGAIVRCVGACVFTEASGHLFQEETVRRVHRWLGKLGVPERDRSDLSQDVFLAAIVSFGSYDPSRGSVSRWLNGIAVNLASHYHEKASQRYEVITDPAELCKAGGGATAIDLLLAAERRRLLRSLIVGLPFELRSVLVQHDVHEIPMRDIAATRAIPLSTVYKRRTRALHGAQGALARRLAAEQERCGKPRVGPDDVVRSGPVPQSVA</sequence>
<keyword evidence="3" id="KW-0731">Sigma factor</keyword>
<dbReference type="SUPFAM" id="SSF88659">
    <property type="entry name" value="Sigma3 and sigma4 domains of RNA polymerase sigma factors"/>
    <property type="match status" value="1"/>
</dbReference>
<name>A0A150S854_SORCE</name>
<dbReference type="InterPro" id="IPR036388">
    <property type="entry name" value="WH-like_DNA-bd_sf"/>
</dbReference>
<dbReference type="GO" id="GO:0003677">
    <property type="term" value="F:DNA binding"/>
    <property type="evidence" value="ECO:0007669"/>
    <property type="project" value="UniProtKB-KW"/>
</dbReference>
<dbReference type="InterPro" id="IPR013325">
    <property type="entry name" value="RNA_pol_sigma_r2"/>
</dbReference>
<evidence type="ECO:0000256" key="2">
    <source>
        <dbReference type="ARBA" id="ARBA00023015"/>
    </source>
</evidence>
<feature type="region of interest" description="Disordered" evidence="6">
    <location>
        <begin position="193"/>
        <end position="216"/>
    </location>
</feature>
<keyword evidence="2" id="KW-0805">Transcription regulation</keyword>
<dbReference type="EMBL" id="JEMB01001328">
    <property type="protein sequence ID" value="KYF88582.1"/>
    <property type="molecule type" value="Genomic_DNA"/>
</dbReference>
<evidence type="ECO:0000256" key="6">
    <source>
        <dbReference type="SAM" id="MobiDB-lite"/>
    </source>
</evidence>
<keyword evidence="4" id="KW-0238">DNA-binding</keyword>
<dbReference type="InterPro" id="IPR007627">
    <property type="entry name" value="RNA_pol_sigma70_r2"/>
</dbReference>
<comment type="similarity">
    <text evidence="1">Belongs to the sigma-70 factor family. ECF subfamily.</text>
</comment>
<evidence type="ECO:0000259" key="7">
    <source>
        <dbReference type="Pfam" id="PF04542"/>
    </source>
</evidence>
<proteinExistence type="inferred from homology"/>
<dbReference type="PANTHER" id="PTHR43133:SF8">
    <property type="entry name" value="RNA POLYMERASE SIGMA FACTOR HI_1459-RELATED"/>
    <property type="match status" value="1"/>
</dbReference>
<dbReference type="InterPro" id="IPR039425">
    <property type="entry name" value="RNA_pol_sigma-70-like"/>
</dbReference>
<dbReference type="GO" id="GO:0006352">
    <property type="term" value="P:DNA-templated transcription initiation"/>
    <property type="evidence" value="ECO:0007669"/>
    <property type="project" value="InterPro"/>
</dbReference>
<dbReference type="NCBIfam" id="TIGR02937">
    <property type="entry name" value="sigma70-ECF"/>
    <property type="match status" value="1"/>
</dbReference>
<dbReference type="GO" id="GO:0016987">
    <property type="term" value="F:sigma factor activity"/>
    <property type="evidence" value="ECO:0007669"/>
    <property type="project" value="UniProtKB-KW"/>
</dbReference>
<evidence type="ECO:0000256" key="4">
    <source>
        <dbReference type="ARBA" id="ARBA00023125"/>
    </source>
</evidence>
<dbReference type="InterPro" id="IPR013324">
    <property type="entry name" value="RNA_pol_sigma_r3/r4-like"/>
</dbReference>
<evidence type="ECO:0000256" key="1">
    <source>
        <dbReference type="ARBA" id="ARBA00010641"/>
    </source>
</evidence>
<dbReference type="Pfam" id="PF04542">
    <property type="entry name" value="Sigma70_r2"/>
    <property type="match status" value="1"/>
</dbReference>
<comment type="caution">
    <text evidence="8">The sequence shown here is derived from an EMBL/GenBank/DDBJ whole genome shotgun (WGS) entry which is preliminary data.</text>
</comment>
<keyword evidence="5" id="KW-0804">Transcription</keyword>
<gene>
    <name evidence="8" type="ORF">BE17_21850</name>
</gene>
<accession>A0A150S854</accession>
<evidence type="ECO:0000313" key="9">
    <source>
        <dbReference type="Proteomes" id="UP000075635"/>
    </source>
</evidence>
<reference evidence="8 9" key="1">
    <citation type="submission" date="2014-02" db="EMBL/GenBank/DDBJ databases">
        <title>The small core and large imbalanced accessory genome model reveals a collaborative survival strategy of Sorangium cellulosum strains in nature.</title>
        <authorList>
            <person name="Han K."/>
            <person name="Peng R."/>
            <person name="Blom J."/>
            <person name="Li Y.-Z."/>
        </authorList>
    </citation>
    <scope>NUCLEOTIDE SEQUENCE [LARGE SCALE GENOMIC DNA]</scope>
    <source>
        <strain evidence="8 9">So0011-07</strain>
    </source>
</reference>
<evidence type="ECO:0000256" key="3">
    <source>
        <dbReference type="ARBA" id="ARBA00023082"/>
    </source>
</evidence>
<dbReference type="Gene3D" id="1.10.1740.10">
    <property type="match status" value="1"/>
</dbReference>
<dbReference type="AlphaFoldDB" id="A0A150S854"/>
<dbReference type="Proteomes" id="UP000075635">
    <property type="component" value="Unassembled WGS sequence"/>
</dbReference>
<feature type="compositionally biased region" description="Basic and acidic residues" evidence="6">
    <location>
        <begin position="193"/>
        <end position="206"/>
    </location>
</feature>